<gene>
    <name evidence="1" type="ORF">QSV35_02045</name>
</gene>
<protein>
    <submittedName>
        <fullName evidence="1">Uncharacterized protein</fullName>
    </submittedName>
</protein>
<name>A0ABT7MUH5_9MICO</name>
<dbReference type="Proteomes" id="UP001235064">
    <property type="component" value="Unassembled WGS sequence"/>
</dbReference>
<sequence length="97" mass="10962">MTENSSRFELISVTPSEWVIVDSHDGPQDAYGTVARIWEVDTNECEVTWMRDLARPTWYATAEDVLADLNTTPHRTKPVPIPHFAPHRVEAMDLAGV</sequence>
<reference evidence="1 2" key="1">
    <citation type="submission" date="2023-06" db="EMBL/GenBank/DDBJ databases">
        <title>Microbacterium sp. nov., isolated from a waste landfill.</title>
        <authorList>
            <person name="Wen W."/>
        </authorList>
    </citation>
    <scope>NUCLEOTIDE SEQUENCE [LARGE SCALE GENOMIC DNA]</scope>
    <source>
        <strain evidence="1 2">ASV49</strain>
    </source>
</reference>
<dbReference type="EMBL" id="JASXSZ010000001">
    <property type="protein sequence ID" value="MDL9978102.1"/>
    <property type="molecule type" value="Genomic_DNA"/>
</dbReference>
<organism evidence="1 2">
    <name type="scientific">Microbacterium candidum</name>
    <dbReference type="NCBI Taxonomy" id="3041922"/>
    <lineage>
        <taxon>Bacteria</taxon>
        <taxon>Bacillati</taxon>
        <taxon>Actinomycetota</taxon>
        <taxon>Actinomycetes</taxon>
        <taxon>Micrococcales</taxon>
        <taxon>Microbacteriaceae</taxon>
        <taxon>Microbacterium</taxon>
    </lineage>
</organism>
<keyword evidence="2" id="KW-1185">Reference proteome</keyword>
<dbReference type="RefSeq" id="WP_286286216.1">
    <property type="nucleotide sequence ID" value="NZ_JASXSZ010000001.1"/>
</dbReference>
<accession>A0ABT7MUH5</accession>
<comment type="caution">
    <text evidence="1">The sequence shown here is derived from an EMBL/GenBank/DDBJ whole genome shotgun (WGS) entry which is preliminary data.</text>
</comment>
<evidence type="ECO:0000313" key="1">
    <source>
        <dbReference type="EMBL" id="MDL9978102.1"/>
    </source>
</evidence>
<evidence type="ECO:0000313" key="2">
    <source>
        <dbReference type="Proteomes" id="UP001235064"/>
    </source>
</evidence>
<proteinExistence type="predicted"/>